<feature type="region of interest" description="Disordered" evidence="1">
    <location>
        <begin position="85"/>
        <end position="108"/>
    </location>
</feature>
<sequence length="108" mass="11947">MEPGTKAEYQTEVNDNLKPQVTSESETEVKAVTKIESQADIKAEVKADFKTEVRAEDIAMSDADEVIEDPRTWHVEDGEIISFSMRPASSPVTGDDAKCDQVRSLSRS</sequence>
<evidence type="ECO:0000313" key="2">
    <source>
        <dbReference type="EMBL" id="EMD00985.1"/>
    </source>
</evidence>
<proteinExistence type="predicted"/>
<dbReference type="RefSeq" id="XP_007672169.1">
    <property type="nucleotide sequence ID" value="XM_007673979.1"/>
</dbReference>
<keyword evidence="3" id="KW-1185">Reference proteome</keyword>
<organism evidence="2 3">
    <name type="scientific">Baudoinia panamericana (strain UAMH 10762)</name>
    <name type="common">Angels' share fungus</name>
    <name type="synonym">Baudoinia compniacensis (strain UAMH 10762)</name>
    <dbReference type="NCBI Taxonomy" id="717646"/>
    <lineage>
        <taxon>Eukaryota</taxon>
        <taxon>Fungi</taxon>
        <taxon>Dikarya</taxon>
        <taxon>Ascomycota</taxon>
        <taxon>Pezizomycotina</taxon>
        <taxon>Dothideomycetes</taxon>
        <taxon>Dothideomycetidae</taxon>
        <taxon>Mycosphaerellales</taxon>
        <taxon>Teratosphaeriaceae</taxon>
        <taxon>Baudoinia</taxon>
    </lineage>
</organism>
<accession>M2NNB3</accession>
<dbReference type="AlphaFoldDB" id="M2NNB3"/>
<dbReference type="HOGENOM" id="CLU_2196432_0_0_1"/>
<dbReference type="GeneID" id="19108504"/>
<evidence type="ECO:0000313" key="3">
    <source>
        <dbReference type="Proteomes" id="UP000011761"/>
    </source>
</evidence>
<feature type="region of interest" description="Disordered" evidence="1">
    <location>
        <begin position="1"/>
        <end position="25"/>
    </location>
</feature>
<reference evidence="2 3" key="1">
    <citation type="journal article" date="2012" name="PLoS Pathog.">
        <title>Diverse lifestyles and strategies of plant pathogenesis encoded in the genomes of eighteen Dothideomycetes fungi.</title>
        <authorList>
            <person name="Ohm R.A."/>
            <person name="Feau N."/>
            <person name="Henrissat B."/>
            <person name="Schoch C.L."/>
            <person name="Horwitz B.A."/>
            <person name="Barry K.W."/>
            <person name="Condon B.J."/>
            <person name="Copeland A.C."/>
            <person name="Dhillon B."/>
            <person name="Glaser F."/>
            <person name="Hesse C.N."/>
            <person name="Kosti I."/>
            <person name="LaButti K."/>
            <person name="Lindquist E.A."/>
            <person name="Lucas S."/>
            <person name="Salamov A.A."/>
            <person name="Bradshaw R.E."/>
            <person name="Ciuffetti L."/>
            <person name="Hamelin R.C."/>
            <person name="Kema G.H.J."/>
            <person name="Lawrence C."/>
            <person name="Scott J.A."/>
            <person name="Spatafora J.W."/>
            <person name="Turgeon B.G."/>
            <person name="de Wit P.J.G.M."/>
            <person name="Zhong S."/>
            <person name="Goodwin S.B."/>
            <person name="Grigoriev I.V."/>
        </authorList>
    </citation>
    <scope>NUCLEOTIDE SEQUENCE [LARGE SCALE GENOMIC DNA]</scope>
    <source>
        <strain evidence="2 3">UAMH 10762</strain>
    </source>
</reference>
<evidence type="ECO:0000256" key="1">
    <source>
        <dbReference type="SAM" id="MobiDB-lite"/>
    </source>
</evidence>
<dbReference type="Proteomes" id="UP000011761">
    <property type="component" value="Unassembled WGS sequence"/>
</dbReference>
<gene>
    <name evidence="2" type="ORF">BAUCODRAFT_144567</name>
</gene>
<name>M2NNB3_BAUPA</name>
<dbReference type="EMBL" id="KB445550">
    <property type="protein sequence ID" value="EMD00985.1"/>
    <property type="molecule type" value="Genomic_DNA"/>
</dbReference>
<protein>
    <submittedName>
        <fullName evidence="2">Uncharacterized protein</fullName>
    </submittedName>
</protein>
<feature type="compositionally biased region" description="Polar residues" evidence="1">
    <location>
        <begin position="11"/>
        <end position="24"/>
    </location>
</feature>
<dbReference type="KEGG" id="bcom:BAUCODRAFT_144567"/>